<accession>A0ABP1PLS1</accession>
<reference evidence="2 3" key="1">
    <citation type="submission" date="2024-08" db="EMBL/GenBank/DDBJ databases">
        <authorList>
            <person name="Cucini C."/>
            <person name="Frati F."/>
        </authorList>
    </citation>
    <scope>NUCLEOTIDE SEQUENCE [LARGE SCALE GENOMIC DNA]</scope>
</reference>
<keyword evidence="3" id="KW-1185">Reference proteome</keyword>
<protein>
    <submittedName>
        <fullName evidence="2">Uncharacterized protein</fullName>
    </submittedName>
</protein>
<feature type="transmembrane region" description="Helical" evidence="1">
    <location>
        <begin position="92"/>
        <end position="113"/>
    </location>
</feature>
<name>A0ABP1PLS1_9HEXA</name>
<dbReference type="Proteomes" id="UP001642540">
    <property type="component" value="Unassembled WGS sequence"/>
</dbReference>
<sequence>MTEENHLLITPLLRLAIQIYRLTIGSPPSVFGDLYLVPNCRTTGVAQFQTIKITWKNLPFLLIGTANLLLPFVGCGYMLLKKFIYRDKMNLDTINLIIFIAFFISALVILTSFRDFCILRDEIPFVNNLLSNALRFQLLPKNDDYVDYSGYALCYLIIGIVVFPLPGSVVATFYNLNPFQHIINETVLPHPYFHTLTMVVLRNVVSWLLLSSVLWLLFVRILFLAIAGPILASVTLDAQIQSLIKGRLSERQILRNYIRLWLLLAEIQLLLNRIIFLLISWSQVFILLLVWASIRCFDILPKFMLVGAFAAMIGGIGLATLLLISSSNIRLNSLRLVNSKRCKYHGYNRHRSNYYYTLKWRAQQAIPLSCGTHFKMSMDAVMIYLKVLTENALNAILLIIPDKYVL</sequence>
<evidence type="ECO:0000256" key="1">
    <source>
        <dbReference type="SAM" id="Phobius"/>
    </source>
</evidence>
<feature type="transmembrane region" description="Helical" evidence="1">
    <location>
        <begin position="303"/>
        <end position="324"/>
    </location>
</feature>
<feature type="transmembrane region" description="Helical" evidence="1">
    <location>
        <begin position="148"/>
        <end position="174"/>
    </location>
</feature>
<evidence type="ECO:0000313" key="3">
    <source>
        <dbReference type="Proteomes" id="UP001642540"/>
    </source>
</evidence>
<dbReference type="EMBL" id="CAXLJM020000004">
    <property type="protein sequence ID" value="CAL8069350.1"/>
    <property type="molecule type" value="Genomic_DNA"/>
</dbReference>
<feature type="transmembrane region" description="Helical" evidence="1">
    <location>
        <begin position="58"/>
        <end position="80"/>
    </location>
</feature>
<keyword evidence="1" id="KW-0812">Transmembrane</keyword>
<keyword evidence="1" id="KW-1133">Transmembrane helix</keyword>
<organism evidence="2 3">
    <name type="scientific">Orchesella dallaii</name>
    <dbReference type="NCBI Taxonomy" id="48710"/>
    <lineage>
        <taxon>Eukaryota</taxon>
        <taxon>Metazoa</taxon>
        <taxon>Ecdysozoa</taxon>
        <taxon>Arthropoda</taxon>
        <taxon>Hexapoda</taxon>
        <taxon>Collembola</taxon>
        <taxon>Entomobryomorpha</taxon>
        <taxon>Entomobryoidea</taxon>
        <taxon>Orchesellidae</taxon>
        <taxon>Orchesellinae</taxon>
        <taxon>Orchesella</taxon>
    </lineage>
</organism>
<feature type="transmembrane region" description="Helical" evidence="1">
    <location>
        <begin position="260"/>
        <end position="291"/>
    </location>
</feature>
<feature type="transmembrane region" description="Helical" evidence="1">
    <location>
        <begin position="195"/>
        <end position="215"/>
    </location>
</feature>
<evidence type="ECO:0000313" key="2">
    <source>
        <dbReference type="EMBL" id="CAL8069350.1"/>
    </source>
</evidence>
<comment type="caution">
    <text evidence="2">The sequence shown here is derived from an EMBL/GenBank/DDBJ whole genome shotgun (WGS) entry which is preliminary data.</text>
</comment>
<gene>
    <name evidence="2" type="ORF">ODALV1_LOCUS727</name>
</gene>
<proteinExistence type="predicted"/>
<keyword evidence="1" id="KW-0472">Membrane</keyword>